<proteinExistence type="inferred from homology"/>
<evidence type="ECO:0000313" key="7">
    <source>
        <dbReference type="EMBL" id="ELR14804.1"/>
    </source>
</evidence>
<reference evidence="7 8" key="1">
    <citation type="journal article" date="2013" name="Genome Biol.">
        <title>Genome of Acanthamoeba castellanii highlights extensive lateral gene transfer and early evolution of tyrosine kinase signaling.</title>
        <authorList>
            <person name="Clarke M."/>
            <person name="Lohan A.J."/>
            <person name="Liu B."/>
            <person name="Lagkouvardos I."/>
            <person name="Roy S."/>
            <person name="Zafar N."/>
            <person name="Bertelli C."/>
            <person name="Schilde C."/>
            <person name="Kianianmomeni A."/>
            <person name="Burglin T.R."/>
            <person name="Frech C."/>
            <person name="Turcotte B."/>
            <person name="Kopec K.O."/>
            <person name="Synnott J.M."/>
            <person name="Choo C."/>
            <person name="Paponov I."/>
            <person name="Finkler A."/>
            <person name="Soon Heng Tan C."/>
            <person name="Hutchins A.P."/>
            <person name="Weinmeier T."/>
            <person name="Rattei T."/>
            <person name="Chu J.S."/>
            <person name="Gimenez G."/>
            <person name="Irimia M."/>
            <person name="Rigden D.J."/>
            <person name="Fitzpatrick D.A."/>
            <person name="Lorenzo-Morales J."/>
            <person name="Bateman A."/>
            <person name="Chiu C.H."/>
            <person name="Tang P."/>
            <person name="Hegemann P."/>
            <person name="Fromm H."/>
            <person name="Raoult D."/>
            <person name="Greub G."/>
            <person name="Miranda-Saavedra D."/>
            <person name="Chen N."/>
            <person name="Nash P."/>
            <person name="Ginger M.L."/>
            <person name="Horn M."/>
            <person name="Schaap P."/>
            <person name="Caler L."/>
            <person name="Loftus B."/>
        </authorList>
    </citation>
    <scope>NUCLEOTIDE SEQUENCE [LARGE SCALE GENOMIC DNA]</scope>
    <source>
        <strain evidence="7 8">Neff</strain>
    </source>
</reference>
<dbReference type="PANTHER" id="PTHR24089">
    <property type="entry name" value="SOLUTE CARRIER FAMILY 25"/>
    <property type="match status" value="1"/>
</dbReference>
<evidence type="ECO:0000256" key="6">
    <source>
        <dbReference type="RuleBase" id="RU000488"/>
    </source>
</evidence>
<feature type="repeat" description="Solcar" evidence="5">
    <location>
        <begin position="169"/>
        <end position="261"/>
    </location>
</feature>
<keyword evidence="6" id="KW-0813">Transport</keyword>
<sequence>MHKGFKDEAYTNNPDSTINNFYLQLFTHQINFAFDLDKEHKQMKEEMQRKIACDKYEASSTLMTLALSAQDQHSTKYEMHVEEEEEETEGGEAVTEAASLLMEVHGLNTEMILACTTHMLGSSEGLILFGDGPNTKALAFTINNSSKELICWHFNKHINRLITFKPSSQILYTRCTIYWCSRTITYFNKAYSFIKRQRMQIDGLMLEQTYSYKYLSTWHGLQTIAQKEGWRTLFRGLHINYIKVVPLVSVSFTINDLMRRWMGLKTEGGVER</sequence>
<dbReference type="KEGG" id="acan:ACA1_392160"/>
<organism evidence="7 8">
    <name type="scientific">Acanthamoeba castellanii (strain ATCC 30010 / Neff)</name>
    <dbReference type="NCBI Taxonomy" id="1257118"/>
    <lineage>
        <taxon>Eukaryota</taxon>
        <taxon>Amoebozoa</taxon>
        <taxon>Discosea</taxon>
        <taxon>Longamoebia</taxon>
        <taxon>Centramoebida</taxon>
        <taxon>Acanthamoebidae</taxon>
        <taxon>Acanthamoeba</taxon>
    </lineage>
</organism>
<comment type="similarity">
    <text evidence="6">Belongs to the mitochondrial carrier (TC 2.A.29) family.</text>
</comment>
<dbReference type="OrthoDB" id="270584at2759"/>
<keyword evidence="8" id="KW-1185">Reference proteome</keyword>
<protein>
    <submittedName>
        <fullName evidence="7">Carrier superfamily protein</fullName>
    </submittedName>
</protein>
<dbReference type="STRING" id="1257118.L8GNW5"/>
<evidence type="ECO:0000313" key="8">
    <source>
        <dbReference type="Proteomes" id="UP000011083"/>
    </source>
</evidence>
<dbReference type="GO" id="GO:0016020">
    <property type="term" value="C:membrane"/>
    <property type="evidence" value="ECO:0007669"/>
    <property type="project" value="UniProtKB-SubCell"/>
</dbReference>
<dbReference type="InterPro" id="IPR018108">
    <property type="entry name" value="MCP_transmembrane"/>
</dbReference>
<dbReference type="PROSITE" id="PS50920">
    <property type="entry name" value="SOLCAR"/>
    <property type="match status" value="1"/>
</dbReference>
<gene>
    <name evidence="7" type="ORF">ACA1_392160</name>
</gene>
<evidence type="ECO:0000256" key="2">
    <source>
        <dbReference type="ARBA" id="ARBA00022692"/>
    </source>
</evidence>
<accession>L8GNW5</accession>
<dbReference type="Pfam" id="PF00153">
    <property type="entry name" value="Mito_carr"/>
    <property type="match status" value="1"/>
</dbReference>
<dbReference type="GeneID" id="14915318"/>
<evidence type="ECO:0000256" key="3">
    <source>
        <dbReference type="ARBA" id="ARBA00022737"/>
    </source>
</evidence>
<keyword evidence="4 5" id="KW-0472">Membrane</keyword>
<keyword evidence="3" id="KW-0677">Repeat</keyword>
<keyword evidence="2 5" id="KW-0812">Transmembrane</keyword>
<dbReference type="EMBL" id="KB008044">
    <property type="protein sequence ID" value="ELR14804.1"/>
    <property type="molecule type" value="Genomic_DNA"/>
</dbReference>
<dbReference type="Gene3D" id="1.50.40.10">
    <property type="entry name" value="Mitochondrial carrier domain"/>
    <property type="match status" value="1"/>
</dbReference>
<dbReference type="VEuPathDB" id="AmoebaDB:ACA1_392160"/>
<comment type="subcellular location">
    <subcellularLocation>
        <location evidence="1">Membrane</location>
        <topology evidence="1">Multi-pass membrane protein</topology>
    </subcellularLocation>
</comment>
<evidence type="ECO:0000256" key="1">
    <source>
        <dbReference type="ARBA" id="ARBA00004141"/>
    </source>
</evidence>
<evidence type="ECO:0000256" key="4">
    <source>
        <dbReference type="ARBA" id="ARBA00023136"/>
    </source>
</evidence>
<dbReference type="InterPro" id="IPR023395">
    <property type="entry name" value="MCP_dom_sf"/>
</dbReference>
<dbReference type="SUPFAM" id="SSF103506">
    <property type="entry name" value="Mitochondrial carrier"/>
    <property type="match status" value="1"/>
</dbReference>
<dbReference type="RefSeq" id="XP_004336817.1">
    <property type="nucleotide sequence ID" value="XM_004336769.1"/>
</dbReference>
<name>L8GNW5_ACACF</name>
<dbReference type="Proteomes" id="UP000011083">
    <property type="component" value="Unassembled WGS sequence"/>
</dbReference>
<dbReference type="AlphaFoldDB" id="L8GNW5"/>
<evidence type="ECO:0000256" key="5">
    <source>
        <dbReference type="PROSITE-ProRule" id="PRU00282"/>
    </source>
</evidence>